<evidence type="ECO:0000256" key="1">
    <source>
        <dbReference type="SAM" id="MobiDB-lite"/>
    </source>
</evidence>
<organism evidence="2 3">
    <name type="scientific">Morella rubra</name>
    <name type="common">Chinese bayberry</name>
    <dbReference type="NCBI Taxonomy" id="262757"/>
    <lineage>
        <taxon>Eukaryota</taxon>
        <taxon>Viridiplantae</taxon>
        <taxon>Streptophyta</taxon>
        <taxon>Embryophyta</taxon>
        <taxon>Tracheophyta</taxon>
        <taxon>Spermatophyta</taxon>
        <taxon>Magnoliopsida</taxon>
        <taxon>eudicotyledons</taxon>
        <taxon>Gunneridae</taxon>
        <taxon>Pentapetalae</taxon>
        <taxon>rosids</taxon>
        <taxon>fabids</taxon>
        <taxon>Fagales</taxon>
        <taxon>Myricaceae</taxon>
        <taxon>Morella</taxon>
    </lineage>
</organism>
<reference evidence="2 3" key="1">
    <citation type="journal article" date="2019" name="Plant Biotechnol. J.">
        <title>The red bayberry genome and genetic basis of sex determination.</title>
        <authorList>
            <person name="Jia H.M."/>
            <person name="Jia H.J."/>
            <person name="Cai Q.L."/>
            <person name="Wang Y."/>
            <person name="Zhao H.B."/>
            <person name="Yang W.F."/>
            <person name="Wang G.Y."/>
            <person name="Li Y.H."/>
            <person name="Zhan D.L."/>
            <person name="Shen Y.T."/>
            <person name="Niu Q.F."/>
            <person name="Chang L."/>
            <person name="Qiu J."/>
            <person name="Zhao L."/>
            <person name="Xie H.B."/>
            <person name="Fu W.Y."/>
            <person name="Jin J."/>
            <person name="Li X.W."/>
            <person name="Jiao Y."/>
            <person name="Zhou C.C."/>
            <person name="Tu T."/>
            <person name="Chai C.Y."/>
            <person name="Gao J.L."/>
            <person name="Fan L.J."/>
            <person name="van de Weg E."/>
            <person name="Wang J.Y."/>
            <person name="Gao Z.S."/>
        </authorList>
    </citation>
    <scope>NUCLEOTIDE SEQUENCE [LARGE SCALE GENOMIC DNA]</scope>
    <source>
        <tissue evidence="2">Leaves</tissue>
    </source>
</reference>
<dbReference type="AlphaFoldDB" id="A0A6A1URH7"/>
<sequence>MGKKMAGDELGPRFTPKKGGVIPPKRKSVKRMMFESIIKSIASLLFPRHHASFSEVEGIPRPNKSTEINIMKNMKIFPQEGHPISAPPDGHLNRKR</sequence>
<dbReference type="OrthoDB" id="1727657at2759"/>
<accession>A0A6A1URH7</accession>
<dbReference type="Proteomes" id="UP000516437">
    <property type="component" value="Chromosome 8"/>
</dbReference>
<proteinExistence type="predicted"/>
<keyword evidence="3" id="KW-1185">Reference proteome</keyword>
<evidence type="ECO:0000313" key="3">
    <source>
        <dbReference type="Proteomes" id="UP000516437"/>
    </source>
</evidence>
<feature type="compositionally biased region" description="Basic and acidic residues" evidence="1">
    <location>
        <begin position="1"/>
        <end position="11"/>
    </location>
</feature>
<gene>
    <name evidence="2" type="ORF">CJ030_MR8G020194</name>
</gene>
<feature type="region of interest" description="Disordered" evidence="1">
    <location>
        <begin position="1"/>
        <end position="24"/>
    </location>
</feature>
<name>A0A6A1URH7_9ROSI</name>
<comment type="caution">
    <text evidence="2">The sequence shown here is derived from an EMBL/GenBank/DDBJ whole genome shotgun (WGS) entry which is preliminary data.</text>
</comment>
<dbReference type="EMBL" id="RXIC02000026">
    <property type="protein sequence ID" value="KAB1202397.1"/>
    <property type="molecule type" value="Genomic_DNA"/>
</dbReference>
<protein>
    <submittedName>
        <fullName evidence="2">Uncharacterized protein</fullName>
    </submittedName>
</protein>
<evidence type="ECO:0000313" key="2">
    <source>
        <dbReference type="EMBL" id="KAB1202397.1"/>
    </source>
</evidence>